<dbReference type="AlphaFoldDB" id="A0A820KS53"/>
<dbReference type="EMBL" id="CAJOAX010061595">
    <property type="protein sequence ID" value="CAF4344760.1"/>
    <property type="molecule type" value="Genomic_DNA"/>
</dbReference>
<proteinExistence type="predicted"/>
<evidence type="ECO:0000313" key="1">
    <source>
        <dbReference type="EMBL" id="CAF4344760.1"/>
    </source>
</evidence>
<organism evidence="1 2">
    <name type="scientific">Rotaria sordida</name>
    <dbReference type="NCBI Taxonomy" id="392033"/>
    <lineage>
        <taxon>Eukaryota</taxon>
        <taxon>Metazoa</taxon>
        <taxon>Spiralia</taxon>
        <taxon>Gnathifera</taxon>
        <taxon>Rotifera</taxon>
        <taxon>Eurotatoria</taxon>
        <taxon>Bdelloidea</taxon>
        <taxon>Philodinida</taxon>
        <taxon>Philodinidae</taxon>
        <taxon>Rotaria</taxon>
    </lineage>
</organism>
<dbReference type="Proteomes" id="UP000663823">
    <property type="component" value="Unassembled WGS sequence"/>
</dbReference>
<comment type="caution">
    <text evidence="1">The sequence shown here is derived from an EMBL/GenBank/DDBJ whole genome shotgun (WGS) entry which is preliminary data.</text>
</comment>
<reference evidence="1" key="1">
    <citation type="submission" date="2021-02" db="EMBL/GenBank/DDBJ databases">
        <authorList>
            <person name="Nowell W R."/>
        </authorList>
    </citation>
    <scope>NUCLEOTIDE SEQUENCE</scope>
</reference>
<evidence type="ECO:0000313" key="2">
    <source>
        <dbReference type="Proteomes" id="UP000663823"/>
    </source>
</evidence>
<gene>
    <name evidence="1" type="ORF">OTI717_LOCUS43354</name>
</gene>
<sequence>MKMILRPLFDNFSRSTTFLNGGDFIQKLQYYCIQLDLLQPKTYFATFKIHDLYMKISHSVLLEALNIFLVNPLVNGRHQKLSSDAIQELTAIVLQNNVCN</sequence>
<accession>A0A820KS53</accession>
<protein>
    <submittedName>
        <fullName evidence="1">Uncharacterized protein</fullName>
    </submittedName>
</protein>
<name>A0A820KS53_9BILA</name>